<reference evidence="1" key="1">
    <citation type="submission" date="2021-06" db="EMBL/GenBank/DDBJ databases">
        <authorList>
            <person name="Kallberg Y."/>
            <person name="Tangrot J."/>
            <person name="Rosling A."/>
        </authorList>
    </citation>
    <scope>NUCLEOTIDE SEQUENCE</scope>
    <source>
        <strain evidence="1">MA461A</strain>
    </source>
</reference>
<evidence type="ECO:0000313" key="1">
    <source>
        <dbReference type="EMBL" id="CAG8656994.1"/>
    </source>
</evidence>
<dbReference type="Proteomes" id="UP000789920">
    <property type="component" value="Unassembled WGS sequence"/>
</dbReference>
<accession>A0ACA9NIH9</accession>
<organism evidence="1 2">
    <name type="scientific">Racocetra persica</name>
    <dbReference type="NCBI Taxonomy" id="160502"/>
    <lineage>
        <taxon>Eukaryota</taxon>
        <taxon>Fungi</taxon>
        <taxon>Fungi incertae sedis</taxon>
        <taxon>Mucoromycota</taxon>
        <taxon>Glomeromycotina</taxon>
        <taxon>Glomeromycetes</taxon>
        <taxon>Diversisporales</taxon>
        <taxon>Gigasporaceae</taxon>
        <taxon>Racocetra</taxon>
    </lineage>
</organism>
<proteinExistence type="predicted"/>
<comment type="caution">
    <text evidence="1">The sequence shown here is derived from an EMBL/GenBank/DDBJ whole genome shotgun (WGS) entry which is preliminary data.</text>
</comment>
<sequence length="105" mass="12013">MAQMLVFFHSPLLLRRLPQDYQASMIQYLNSQMLEHVLISSLLVNIIVLRQNVTSVWLHSRTKSLFETSMTSPHVAGVIALIIAQYGNMLPARMKTKIRDMTTRG</sequence>
<name>A0ACA9NIH9_9GLOM</name>
<gene>
    <name evidence="1" type="ORF">RPERSI_LOCUS8112</name>
</gene>
<protein>
    <submittedName>
        <fullName evidence="1">23706_t:CDS:1</fullName>
    </submittedName>
</protein>
<keyword evidence="2" id="KW-1185">Reference proteome</keyword>
<feature type="non-terminal residue" evidence="1">
    <location>
        <position position="105"/>
    </location>
</feature>
<evidence type="ECO:0000313" key="2">
    <source>
        <dbReference type="Proteomes" id="UP000789920"/>
    </source>
</evidence>
<dbReference type="EMBL" id="CAJVQC010014418">
    <property type="protein sequence ID" value="CAG8656994.1"/>
    <property type="molecule type" value="Genomic_DNA"/>
</dbReference>